<dbReference type="GO" id="GO:0015628">
    <property type="term" value="P:protein secretion by the type II secretion system"/>
    <property type="evidence" value="ECO:0007669"/>
    <property type="project" value="InterPro"/>
</dbReference>
<evidence type="ECO:0000256" key="5">
    <source>
        <dbReference type="ARBA" id="ARBA00022475"/>
    </source>
</evidence>
<comment type="caution">
    <text evidence="12">The sequence shown here is derived from an EMBL/GenBank/DDBJ whole genome shotgun (WGS) entry which is preliminary data.</text>
</comment>
<dbReference type="EMBL" id="SMBY01000003">
    <property type="protein sequence ID" value="TCV07060.1"/>
    <property type="molecule type" value="Genomic_DNA"/>
</dbReference>
<dbReference type="RefSeq" id="WP_132454998.1">
    <property type="nucleotide sequence ID" value="NZ_JAWIZJ010000003.1"/>
</dbReference>
<dbReference type="PROSITE" id="PS01142">
    <property type="entry name" value="T2SP_N"/>
    <property type="match status" value="1"/>
</dbReference>
<keyword evidence="4" id="KW-0813">Transport</keyword>
<keyword evidence="7 11" id="KW-0812">Transmembrane</keyword>
<keyword evidence="6" id="KW-0997">Cell inner membrane</keyword>
<dbReference type="InterPro" id="IPR000645">
    <property type="entry name" value="T2SS_GspN_CS"/>
</dbReference>
<evidence type="ECO:0000313" key="12">
    <source>
        <dbReference type="EMBL" id="TCV07060.1"/>
    </source>
</evidence>
<keyword evidence="11" id="KW-1133">Transmembrane helix</keyword>
<evidence type="ECO:0000313" key="13">
    <source>
        <dbReference type="Proteomes" id="UP000295433"/>
    </source>
</evidence>
<protein>
    <recommendedName>
        <fullName evidence="3">Type II secretion system protein N</fullName>
    </recommendedName>
    <alternativeName>
        <fullName evidence="10">General secretion pathway protein N</fullName>
    </alternativeName>
</protein>
<comment type="similarity">
    <text evidence="2">Belongs to the GSP N family.</text>
</comment>
<evidence type="ECO:0000256" key="10">
    <source>
        <dbReference type="ARBA" id="ARBA00030772"/>
    </source>
</evidence>
<reference evidence="12 13" key="1">
    <citation type="submission" date="2019-03" db="EMBL/GenBank/DDBJ databases">
        <title>Genomic Encyclopedia of Type Strains, Phase IV (KMG-IV): sequencing the most valuable type-strain genomes for metagenomic binning, comparative biology and taxonomic classification.</title>
        <authorList>
            <person name="Goeker M."/>
        </authorList>
    </citation>
    <scope>NUCLEOTIDE SEQUENCE [LARGE SCALE GENOMIC DNA]</scope>
    <source>
        <strain evidence="12 13">DSM 16730</strain>
    </source>
</reference>
<evidence type="ECO:0000256" key="8">
    <source>
        <dbReference type="ARBA" id="ARBA00022927"/>
    </source>
</evidence>
<evidence type="ECO:0000256" key="11">
    <source>
        <dbReference type="SAM" id="Phobius"/>
    </source>
</evidence>
<evidence type="ECO:0000256" key="3">
    <source>
        <dbReference type="ARBA" id="ARBA00021563"/>
    </source>
</evidence>
<proteinExistence type="inferred from homology"/>
<dbReference type="Proteomes" id="UP000295433">
    <property type="component" value="Unassembled WGS sequence"/>
</dbReference>
<keyword evidence="13" id="KW-1185">Reference proteome</keyword>
<evidence type="ECO:0000256" key="1">
    <source>
        <dbReference type="ARBA" id="ARBA00004533"/>
    </source>
</evidence>
<feature type="transmembrane region" description="Helical" evidence="11">
    <location>
        <begin position="7"/>
        <end position="25"/>
    </location>
</feature>
<accession>A0A4R3VPQ2</accession>
<evidence type="ECO:0000256" key="6">
    <source>
        <dbReference type="ARBA" id="ARBA00022519"/>
    </source>
</evidence>
<keyword evidence="5" id="KW-1003">Cell membrane</keyword>
<organism evidence="12 13">
    <name type="scientific">Samsonia erythrinae</name>
    <dbReference type="NCBI Taxonomy" id="160434"/>
    <lineage>
        <taxon>Bacteria</taxon>
        <taxon>Pseudomonadati</taxon>
        <taxon>Pseudomonadota</taxon>
        <taxon>Gammaproteobacteria</taxon>
        <taxon>Enterobacterales</taxon>
        <taxon>Pectobacteriaceae</taxon>
        <taxon>Samsonia</taxon>
    </lineage>
</organism>
<evidence type="ECO:0000256" key="7">
    <source>
        <dbReference type="ARBA" id="ARBA00022692"/>
    </source>
</evidence>
<sequence length="247" mass="27410">MKVKTRLWLGIALALAYGVFLLWYAPARLIALMPLPTGMVVTGAAGTLWQGSLQRLSWRALTLDNVRWKLTVSGLMPALAIAFNHPDGIEGHGTLRGWRSVQFYQWRLAMPANQLFRRLRFIVPVRAEGQMYLNLQEATVDRAGCQSLDANMSWSGARVNTPLGELALATPRTSLRCQQGAFEASLRQTSSQMQLSGKGRVTLKGEYQFAGQLRYGDAFPTAMKQLMAVGKADELGVRMLNVQGRLR</sequence>
<dbReference type="GO" id="GO:0005886">
    <property type="term" value="C:plasma membrane"/>
    <property type="evidence" value="ECO:0007669"/>
    <property type="project" value="UniProtKB-SubCell"/>
</dbReference>
<comment type="subcellular location">
    <subcellularLocation>
        <location evidence="1">Cell inner membrane</location>
    </subcellularLocation>
</comment>
<keyword evidence="9 11" id="KW-0472">Membrane</keyword>
<gene>
    <name evidence="12" type="ORF">EDC54_103318</name>
</gene>
<evidence type="ECO:0000256" key="2">
    <source>
        <dbReference type="ARBA" id="ARBA00007208"/>
    </source>
</evidence>
<dbReference type="Pfam" id="PF01203">
    <property type="entry name" value="T2SSN"/>
    <property type="match status" value="1"/>
</dbReference>
<keyword evidence="8" id="KW-0653">Protein transport</keyword>
<dbReference type="GO" id="GO:0015627">
    <property type="term" value="C:type II protein secretion system complex"/>
    <property type="evidence" value="ECO:0007669"/>
    <property type="project" value="InterPro"/>
</dbReference>
<name>A0A4R3VPQ2_9GAMM</name>
<dbReference type="AlphaFoldDB" id="A0A4R3VPQ2"/>
<evidence type="ECO:0000256" key="4">
    <source>
        <dbReference type="ARBA" id="ARBA00022448"/>
    </source>
</evidence>
<evidence type="ECO:0000256" key="9">
    <source>
        <dbReference type="ARBA" id="ARBA00023136"/>
    </source>
</evidence>
<dbReference type="OrthoDB" id="6118198at2"/>
<dbReference type="InterPro" id="IPR022792">
    <property type="entry name" value="T2SS_protein-GspN"/>
</dbReference>